<evidence type="ECO:0000313" key="1">
    <source>
        <dbReference type="EMBL" id="KAH9295938.1"/>
    </source>
</evidence>
<dbReference type="AlphaFoldDB" id="A0AA38CFV2"/>
<keyword evidence="2" id="KW-1185">Reference proteome</keyword>
<reference evidence="1 2" key="1">
    <citation type="journal article" date="2021" name="Nat. Plants">
        <title>The Taxus genome provides insights into paclitaxel biosynthesis.</title>
        <authorList>
            <person name="Xiong X."/>
            <person name="Gou J."/>
            <person name="Liao Q."/>
            <person name="Li Y."/>
            <person name="Zhou Q."/>
            <person name="Bi G."/>
            <person name="Li C."/>
            <person name="Du R."/>
            <person name="Wang X."/>
            <person name="Sun T."/>
            <person name="Guo L."/>
            <person name="Liang H."/>
            <person name="Lu P."/>
            <person name="Wu Y."/>
            <person name="Zhang Z."/>
            <person name="Ro D.K."/>
            <person name="Shang Y."/>
            <person name="Huang S."/>
            <person name="Yan J."/>
        </authorList>
    </citation>
    <scope>NUCLEOTIDE SEQUENCE [LARGE SCALE GENOMIC DNA]</scope>
    <source>
        <strain evidence="1">Ta-2019</strain>
    </source>
</reference>
<evidence type="ECO:0000313" key="2">
    <source>
        <dbReference type="Proteomes" id="UP000824469"/>
    </source>
</evidence>
<feature type="non-terminal residue" evidence="1">
    <location>
        <position position="1"/>
    </location>
</feature>
<accession>A0AA38CFV2</accession>
<organism evidence="1 2">
    <name type="scientific">Taxus chinensis</name>
    <name type="common">Chinese yew</name>
    <name type="synonym">Taxus wallichiana var. chinensis</name>
    <dbReference type="NCBI Taxonomy" id="29808"/>
    <lineage>
        <taxon>Eukaryota</taxon>
        <taxon>Viridiplantae</taxon>
        <taxon>Streptophyta</taxon>
        <taxon>Embryophyta</taxon>
        <taxon>Tracheophyta</taxon>
        <taxon>Spermatophyta</taxon>
        <taxon>Pinopsida</taxon>
        <taxon>Pinidae</taxon>
        <taxon>Conifers II</taxon>
        <taxon>Cupressales</taxon>
        <taxon>Taxaceae</taxon>
        <taxon>Taxus</taxon>
    </lineage>
</organism>
<gene>
    <name evidence="1" type="ORF">KI387_039526</name>
</gene>
<name>A0AA38CFV2_TAXCH</name>
<proteinExistence type="predicted"/>
<comment type="caution">
    <text evidence="1">The sequence shown here is derived from an EMBL/GenBank/DDBJ whole genome shotgun (WGS) entry which is preliminary data.</text>
</comment>
<dbReference type="Proteomes" id="UP000824469">
    <property type="component" value="Unassembled WGS sequence"/>
</dbReference>
<dbReference type="EMBL" id="JAHRHJ020000011">
    <property type="protein sequence ID" value="KAH9295938.1"/>
    <property type="molecule type" value="Genomic_DNA"/>
</dbReference>
<feature type="non-terminal residue" evidence="1">
    <location>
        <position position="105"/>
    </location>
</feature>
<sequence length="105" mass="11822">LVTNQVSEVYETRAEHLQLYKTVMLDLTKGFDFISIEVVPHEQNLLVDSIVTSTSRFTPSNDLEDTNFTVSLHTESLIRKVPVVSMLTYVEAEGQFESSDPIDGD</sequence>
<protein>
    <submittedName>
        <fullName evidence="1">Uncharacterized protein</fullName>
    </submittedName>
</protein>